<accession>A0A330LRW1</accession>
<sequence length="62" mass="7330">MPIYFYFKSVWSRNWTFYYSQVGIKWVLTKHFLCLSLIFGDGEPFIYVGDTGTLFCETIVLS</sequence>
<organism evidence="1 2">
    <name type="scientific">Moritella yayanosii</name>
    <dbReference type="NCBI Taxonomy" id="69539"/>
    <lineage>
        <taxon>Bacteria</taxon>
        <taxon>Pseudomonadati</taxon>
        <taxon>Pseudomonadota</taxon>
        <taxon>Gammaproteobacteria</taxon>
        <taxon>Alteromonadales</taxon>
        <taxon>Moritellaceae</taxon>
        <taxon>Moritella</taxon>
    </lineage>
</organism>
<reference evidence="2" key="1">
    <citation type="submission" date="2018-05" db="EMBL/GenBank/DDBJ databases">
        <authorList>
            <person name="Cea G.-C."/>
            <person name="William W."/>
        </authorList>
    </citation>
    <scope>NUCLEOTIDE SEQUENCE [LARGE SCALE GENOMIC DNA]</scope>
    <source>
        <strain evidence="2">DB21MT 5</strain>
    </source>
</reference>
<dbReference type="AlphaFoldDB" id="A0A330LRW1"/>
<gene>
    <name evidence="1" type="ORF">MORIYA_2233</name>
</gene>
<evidence type="ECO:0000313" key="1">
    <source>
        <dbReference type="EMBL" id="SQD78711.1"/>
    </source>
</evidence>
<keyword evidence="2" id="KW-1185">Reference proteome</keyword>
<evidence type="ECO:0000313" key="2">
    <source>
        <dbReference type="Proteomes" id="UP000250163"/>
    </source>
</evidence>
<protein>
    <submittedName>
        <fullName evidence="1">Uncharacterized protein</fullName>
    </submittedName>
</protein>
<dbReference type="Proteomes" id="UP000250163">
    <property type="component" value="Chromosome MORIYA"/>
</dbReference>
<proteinExistence type="predicted"/>
<name>A0A330LRW1_9GAMM</name>
<dbReference type="EMBL" id="LS483250">
    <property type="protein sequence ID" value="SQD78711.1"/>
    <property type="molecule type" value="Genomic_DNA"/>
</dbReference>
<dbReference type="KEGG" id="mya:MORIYA_2233"/>